<comment type="caution">
    <text evidence="1">The sequence shown here is derived from an EMBL/GenBank/DDBJ whole genome shotgun (WGS) entry which is preliminary data.</text>
</comment>
<sequence length="59" mass="6644">FFSFPRAGVGTHSRRASVEVKREFSFILSFSDDELDAGASRLHSHAGAWERENPLTINH</sequence>
<dbReference type="Proteomes" id="UP001171945">
    <property type="component" value="Unassembled WGS sequence"/>
</dbReference>
<evidence type="ECO:0000313" key="1">
    <source>
        <dbReference type="EMBL" id="MDM8563328.1"/>
    </source>
</evidence>
<keyword evidence="2" id="KW-1185">Reference proteome</keyword>
<proteinExistence type="predicted"/>
<gene>
    <name evidence="1" type="ORF">QUF54_08240</name>
</gene>
<evidence type="ECO:0000313" key="2">
    <source>
        <dbReference type="Proteomes" id="UP001171945"/>
    </source>
</evidence>
<dbReference type="EMBL" id="JAUCGM010000577">
    <property type="protein sequence ID" value="MDM8563328.1"/>
    <property type="molecule type" value="Genomic_DNA"/>
</dbReference>
<accession>A0ABT7VUU9</accession>
<feature type="non-terminal residue" evidence="1">
    <location>
        <position position="1"/>
    </location>
</feature>
<organism evidence="1 2">
    <name type="scientific">Candidatus Marithioploca araucensis</name>
    <dbReference type="NCBI Taxonomy" id="70273"/>
    <lineage>
        <taxon>Bacteria</taxon>
        <taxon>Pseudomonadati</taxon>
        <taxon>Pseudomonadota</taxon>
        <taxon>Gammaproteobacteria</taxon>
        <taxon>Thiotrichales</taxon>
        <taxon>Thiotrichaceae</taxon>
        <taxon>Candidatus Marithioploca</taxon>
    </lineage>
</organism>
<name>A0ABT7VUU9_9GAMM</name>
<reference evidence="1" key="1">
    <citation type="submission" date="2023-06" db="EMBL/GenBank/DDBJ databases">
        <title>Uncultivated large filamentous bacteria from sulfidic sediments reveal new species and different genomic features in energy metabolism and defense.</title>
        <authorList>
            <person name="Fonseca A."/>
        </authorList>
    </citation>
    <scope>NUCLEOTIDE SEQUENCE</scope>
    <source>
        <strain evidence="1">HSG4</strain>
    </source>
</reference>
<protein>
    <submittedName>
        <fullName evidence="1">Uncharacterized protein</fullName>
    </submittedName>
</protein>